<keyword evidence="4" id="KW-1185">Reference proteome</keyword>
<reference evidence="3 4" key="1">
    <citation type="journal article" date="2017" name="Mol. Ecol.">
        <title>Comparative and population genomic landscape of Phellinus noxius: A hypervariable fungus causing root rot in trees.</title>
        <authorList>
            <person name="Chung C.L."/>
            <person name="Lee T.J."/>
            <person name="Akiba M."/>
            <person name="Lee H.H."/>
            <person name="Kuo T.H."/>
            <person name="Liu D."/>
            <person name="Ke H.M."/>
            <person name="Yokoi T."/>
            <person name="Roa M.B."/>
            <person name="Lu M.J."/>
            <person name="Chang Y.Y."/>
            <person name="Ann P.J."/>
            <person name="Tsai J.N."/>
            <person name="Chen C.Y."/>
            <person name="Tzean S.S."/>
            <person name="Ota Y."/>
            <person name="Hattori T."/>
            <person name="Sahashi N."/>
            <person name="Liou R.F."/>
            <person name="Kikuchi T."/>
            <person name="Tsai I.J."/>
        </authorList>
    </citation>
    <scope>NUCLEOTIDE SEQUENCE [LARGE SCALE GENOMIC DNA]</scope>
    <source>
        <strain evidence="3 4">FFPRI411160</strain>
    </source>
</reference>
<feature type="region of interest" description="Disordered" evidence="1">
    <location>
        <begin position="152"/>
        <end position="208"/>
    </location>
</feature>
<gene>
    <name evidence="3" type="ORF">PNOK_0860700</name>
</gene>
<feature type="compositionally biased region" description="Low complexity" evidence="1">
    <location>
        <begin position="392"/>
        <end position="408"/>
    </location>
</feature>
<organism evidence="3 4">
    <name type="scientific">Pyrrhoderma noxium</name>
    <dbReference type="NCBI Taxonomy" id="2282107"/>
    <lineage>
        <taxon>Eukaryota</taxon>
        <taxon>Fungi</taxon>
        <taxon>Dikarya</taxon>
        <taxon>Basidiomycota</taxon>
        <taxon>Agaricomycotina</taxon>
        <taxon>Agaricomycetes</taxon>
        <taxon>Hymenochaetales</taxon>
        <taxon>Hymenochaetaceae</taxon>
        <taxon>Pyrrhoderma</taxon>
    </lineage>
</organism>
<name>A0A286U895_9AGAM</name>
<feature type="region of interest" description="Disordered" evidence="1">
    <location>
        <begin position="248"/>
        <end position="449"/>
    </location>
</feature>
<dbReference type="Proteomes" id="UP000217199">
    <property type="component" value="Unassembled WGS sequence"/>
</dbReference>
<dbReference type="OrthoDB" id="415023at2759"/>
<evidence type="ECO:0000256" key="1">
    <source>
        <dbReference type="SAM" id="MobiDB-lite"/>
    </source>
</evidence>
<dbReference type="GO" id="GO:0016579">
    <property type="term" value="P:protein deubiquitination"/>
    <property type="evidence" value="ECO:0007669"/>
    <property type="project" value="TreeGrafter"/>
</dbReference>
<comment type="caution">
    <text evidence="3">The sequence shown here is derived from an EMBL/GenBank/DDBJ whole genome shotgun (WGS) entry which is preliminary data.</text>
</comment>
<feature type="compositionally biased region" description="Polar residues" evidence="1">
    <location>
        <begin position="328"/>
        <end position="344"/>
    </location>
</feature>
<feature type="compositionally biased region" description="Pro residues" evidence="1">
    <location>
        <begin position="409"/>
        <end position="423"/>
    </location>
</feature>
<evidence type="ECO:0000313" key="4">
    <source>
        <dbReference type="Proteomes" id="UP000217199"/>
    </source>
</evidence>
<dbReference type="GO" id="GO:0004843">
    <property type="term" value="F:cysteine-type deubiquitinase activity"/>
    <property type="evidence" value="ECO:0007669"/>
    <property type="project" value="TreeGrafter"/>
</dbReference>
<feature type="domain" description="OTU" evidence="2">
    <location>
        <begin position="48"/>
        <end position="230"/>
    </location>
</feature>
<dbReference type="InterPro" id="IPR003323">
    <property type="entry name" value="OTU_dom"/>
</dbReference>
<dbReference type="InterPro" id="IPR050704">
    <property type="entry name" value="Peptidase_C85-like"/>
</dbReference>
<accession>A0A286U895</accession>
<dbReference type="AlphaFoldDB" id="A0A286U895"/>
<dbReference type="PANTHER" id="PTHR12419">
    <property type="entry name" value="OTU DOMAIN CONTAINING PROTEIN"/>
    <property type="match status" value="1"/>
</dbReference>
<feature type="region of interest" description="Disordered" evidence="1">
    <location>
        <begin position="464"/>
        <end position="496"/>
    </location>
</feature>
<dbReference type="SUPFAM" id="SSF54001">
    <property type="entry name" value="Cysteine proteinases"/>
    <property type="match status" value="1"/>
</dbReference>
<protein>
    <submittedName>
        <fullName evidence="3">Cysteine ase</fullName>
    </submittedName>
</protein>
<dbReference type="PANTHER" id="PTHR12419:SF7">
    <property type="entry name" value="OTU DOMAIN-CONTAINING PROTEIN 3"/>
    <property type="match status" value="1"/>
</dbReference>
<dbReference type="PROSITE" id="PS50802">
    <property type="entry name" value="OTU"/>
    <property type="match status" value="1"/>
</dbReference>
<evidence type="ECO:0000259" key="2">
    <source>
        <dbReference type="PROSITE" id="PS50802"/>
    </source>
</evidence>
<dbReference type="CDD" id="cd22756">
    <property type="entry name" value="OTU_OTUD3-like"/>
    <property type="match status" value="1"/>
</dbReference>
<feature type="compositionally biased region" description="Basic residues" evidence="1">
    <location>
        <begin position="1"/>
        <end position="22"/>
    </location>
</feature>
<dbReference type="InterPro" id="IPR038765">
    <property type="entry name" value="Papain-like_cys_pep_sf"/>
</dbReference>
<feature type="compositionally biased region" description="Polar residues" evidence="1">
    <location>
        <begin position="267"/>
        <end position="277"/>
    </location>
</feature>
<evidence type="ECO:0000313" key="3">
    <source>
        <dbReference type="EMBL" id="PAV15749.1"/>
    </source>
</evidence>
<feature type="compositionally biased region" description="Low complexity" evidence="1">
    <location>
        <begin position="306"/>
        <end position="318"/>
    </location>
</feature>
<sequence>MAKRQHRHTPLRQTRTRTRTRQNKGAGLLSDPLENTQQLNLFLRDLGLYAAPTVGDGNCQFRALSDQYYGSPSQHLKLRQEVCDWIASHKARYAPFVDDERGLDVHLQCMRQPGTYGGHLELTAFAHLKKRDVKVIQPGLVYVIEWKSGADLSPTTETPPSEQIPVVPPSTLNEREVRKTRREKRKEIKERAKLVAQSTHEDDDEDEDSSLGAIYVAYHDWEHFSSVRNLSGPHVGIPYVVERPAPSAQSKAKSVGKSKDKVPPPQSSSTEGSSIPDSSEEADEPPREPLSIPLPASRTPSPPPSSDASISSTSNPSAPLLPGYNCPDVSSSQLPTSQLSVRSNRSSKRGYNPSDEAAEDSQGESKRSRRYTKVGREVENSDLDIDPDANTPDLLSSADSSSSGSSPATTPPPSMVIIPPTPVVPTKSLTRRERKKLGLPGPNKLGSIKVAPVRRGKSAGKIIVPGGRFKKSEGTTAAGTDGNKAGTDEWTQNGSGRVDVRGFKELKI</sequence>
<dbReference type="EMBL" id="NBII01000009">
    <property type="protein sequence ID" value="PAV15749.1"/>
    <property type="molecule type" value="Genomic_DNA"/>
</dbReference>
<proteinExistence type="predicted"/>
<feature type="region of interest" description="Disordered" evidence="1">
    <location>
        <begin position="1"/>
        <end position="30"/>
    </location>
</feature>
<dbReference type="InParanoid" id="A0A286U895"/>
<dbReference type="Pfam" id="PF02338">
    <property type="entry name" value="OTU"/>
    <property type="match status" value="1"/>
</dbReference>
<dbReference type="STRING" id="2282107.A0A286U895"/>
<dbReference type="Gene3D" id="3.90.70.80">
    <property type="match status" value="1"/>
</dbReference>